<keyword evidence="4" id="KW-1185">Reference proteome</keyword>
<dbReference type="InterPro" id="IPR041127">
    <property type="entry name" value="PET_hydrolase/cutinase-like"/>
</dbReference>
<dbReference type="AlphaFoldDB" id="A0A1G6JGB2"/>
<feature type="chain" id="PRO_5017323596" evidence="1">
    <location>
        <begin position="20"/>
        <end position="299"/>
    </location>
</feature>
<dbReference type="Gene3D" id="3.40.50.1820">
    <property type="entry name" value="alpha/beta hydrolase"/>
    <property type="match status" value="1"/>
</dbReference>
<dbReference type="Proteomes" id="UP000242317">
    <property type="component" value="Unassembled WGS sequence"/>
</dbReference>
<evidence type="ECO:0000313" key="4">
    <source>
        <dbReference type="Proteomes" id="UP000242317"/>
    </source>
</evidence>
<dbReference type="PROSITE" id="PS51257">
    <property type="entry name" value="PROKAR_LIPOPROTEIN"/>
    <property type="match status" value="1"/>
</dbReference>
<dbReference type="RefSeq" id="WP_092618293.1">
    <property type="nucleotide sequence ID" value="NZ_FMYK01000003.1"/>
</dbReference>
<dbReference type="EMBL" id="FMYK01000003">
    <property type="protein sequence ID" value="SDC17862.1"/>
    <property type="molecule type" value="Genomic_DNA"/>
</dbReference>
<evidence type="ECO:0000256" key="1">
    <source>
        <dbReference type="SAM" id="SignalP"/>
    </source>
</evidence>
<dbReference type="InterPro" id="IPR029058">
    <property type="entry name" value="AB_hydrolase_fold"/>
</dbReference>
<feature type="signal peptide" evidence="1">
    <location>
        <begin position="1"/>
        <end position="19"/>
    </location>
</feature>
<gene>
    <name evidence="3" type="ORF">SAMN05421749_103348</name>
</gene>
<dbReference type="OrthoDB" id="9812672at2"/>
<dbReference type="PANTHER" id="PTHR33428:SF14">
    <property type="entry name" value="CARBOXYLESTERASE TYPE B DOMAIN-CONTAINING PROTEIN"/>
    <property type="match status" value="1"/>
</dbReference>
<dbReference type="SUPFAM" id="SSF53474">
    <property type="entry name" value="alpha/beta-Hydrolases"/>
    <property type="match status" value="1"/>
</dbReference>
<dbReference type="PANTHER" id="PTHR33428">
    <property type="entry name" value="CHLOROPHYLLASE-2, CHLOROPLASTIC"/>
    <property type="match status" value="1"/>
</dbReference>
<sequence>MKKILITSCALLFGLTGCAALEQALTLTEEKITSVQTSSPLEKQYSAFGKYAVNSVKYPVNDNELKEFTVYYPQNAPSGEKFPLVVMVNGSGTPSSKYLPVFKHLASWGFIVIGSEELSSWSGKGASTSLDFALKLNQDKKSPIFQKININKIGVAGHSQGGAGAINLATNQPNSNRVRSLYTASSTRREGEANLFEFSPWKVRQPYFAVTGDGAFDQKIAPIASMIENQAKTSKSTLSVVAQRKGQDHGAMLYISNGYMTAWFLYTLNGDNQAKQVFAGRQPEIKQNTNWQDVRIKGN</sequence>
<proteinExistence type="predicted"/>
<evidence type="ECO:0000259" key="2">
    <source>
        <dbReference type="Pfam" id="PF12740"/>
    </source>
</evidence>
<keyword evidence="1" id="KW-0732">Signal</keyword>
<organism evidence="3 4">
    <name type="scientific">Acinetobacter marinus</name>
    <dbReference type="NCBI Taxonomy" id="281375"/>
    <lineage>
        <taxon>Bacteria</taxon>
        <taxon>Pseudomonadati</taxon>
        <taxon>Pseudomonadota</taxon>
        <taxon>Gammaproteobacteria</taxon>
        <taxon>Moraxellales</taxon>
        <taxon>Moraxellaceae</taxon>
        <taxon>Acinetobacter</taxon>
    </lineage>
</organism>
<name>A0A1G6JGB2_9GAMM</name>
<dbReference type="Pfam" id="PF12740">
    <property type="entry name" value="PETase"/>
    <property type="match status" value="1"/>
</dbReference>
<feature type="domain" description="PET hydrolase/cutinase-like" evidence="2">
    <location>
        <begin position="63"/>
        <end position="174"/>
    </location>
</feature>
<protein>
    <submittedName>
        <fullName evidence="3">Chlorophyllase enzyme</fullName>
    </submittedName>
</protein>
<accession>A0A1G6JGB2</accession>
<reference evidence="4" key="1">
    <citation type="submission" date="2016-09" db="EMBL/GenBank/DDBJ databases">
        <authorList>
            <person name="Varghese N."/>
            <person name="Submissions S."/>
        </authorList>
    </citation>
    <scope>NUCLEOTIDE SEQUENCE [LARGE SCALE GENOMIC DNA]</scope>
    <source>
        <strain evidence="4">ANC 3699</strain>
    </source>
</reference>
<evidence type="ECO:0000313" key="3">
    <source>
        <dbReference type="EMBL" id="SDC17862.1"/>
    </source>
</evidence>